<dbReference type="InterPro" id="IPR042109">
    <property type="entry name" value="Adenylosuccinate_synth_dom1"/>
</dbReference>
<dbReference type="EC" id="6.3.4.4" evidence="10 11"/>
<feature type="binding site" evidence="10">
    <location>
        <position position="12"/>
    </location>
    <ligand>
        <name>Mg(2+)</name>
        <dbReference type="ChEBI" id="CHEBI:18420"/>
    </ligand>
</feature>
<proteinExistence type="inferred from homology"/>
<name>A0AAN7B8Z2_9PEZI</name>
<evidence type="ECO:0000256" key="10">
    <source>
        <dbReference type="HAMAP-Rule" id="MF_03125"/>
    </source>
</evidence>
<dbReference type="Proteomes" id="UP001301769">
    <property type="component" value="Unassembled WGS sequence"/>
</dbReference>
<evidence type="ECO:0000256" key="4">
    <source>
        <dbReference type="ARBA" id="ARBA00022598"/>
    </source>
</evidence>
<evidence type="ECO:0000256" key="2">
    <source>
        <dbReference type="ARBA" id="ARBA00011738"/>
    </source>
</evidence>
<comment type="cofactor">
    <cofactor evidence="10">
        <name>Mg(2+)</name>
        <dbReference type="ChEBI" id="CHEBI:18420"/>
    </cofactor>
    <text evidence="10">Binds 1 Mg(2+) ion per subunit.</text>
</comment>
<dbReference type="SMART" id="SM00788">
    <property type="entry name" value="Adenylsucc_synt"/>
    <property type="match status" value="1"/>
</dbReference>
<dbReference type="CDD" id="cd03108">
    <property type="entry name" value="AdSS"/>
    <property type="match status" value="1"/>
</dbReference>
<dbReference type="Gene3D" id="1.10.300.10">
    <property type="entry name" value="Adenylosuccinate Synthetase, subunit A, domain 2"/>
    <property type="match status" value="1"/>
</dbReference>
<feature type="binding site" evidence="10">
    <location>
        <position position="305"/>
    </location>
    <ligand>
        <name>GTP</name>
        <dbReference type="ChEBI" id="CHEBI:37565"/>
    </ligand>
</feature>
<feature type="binding site" evidence="10">
    <location>
        <position position="144"/>
    </location>
    <ligand>
        <name>IMP</name>
        <dbReference type="ChEBI" id="CHEBI:58053"/>
        <note>ligand shared between dimeric partners</note>
    </ligand>
</feature>
<evidence type="ECO:0000256" key="3">
    <source>
        <dbReference type="ARBA" id="ARBA00022490"/>
    </source>
</evidence>
<comment type="function">
    <text evidence="1">Plays an important role in the de novo pathway and in the salvage pathway of purine nucleotide biosynthesis. Catalyzes the first committed step in the biosynthesis of AMP from IMP.</text>
</comment>
<feature type="binding site" evidence="10">
    <location>
        <begin position="299"/>
        <end position="305"/>
    </location>
    <ligand>
        <name>substrate</name>
    </ligand>
</feature>
<evidence type="ECO:0000256" key="5">
    <source>
        <dbReference type="ARBA" id="ARBA00022723"/>
    </source>
</evidence>
<keyword evidence="5 10" id="KW-0479">Metal-binding</keyword>
<dbReference type="SUPFAM" id="SSF52540">
    <property type="entry name" value="P-loop containing nucleoside triphosphate hydrolases"/>
    <property type="match status" value="1"/>
</dbReference>
<dbReference type="GO" id="GO:0005737">
    <property type="term" value="C:cytoplasm"/>
    <property type="evidence" value="ECO:0007669"/>
    <property type="project" value="UniProtKB-SubCell"/>
</dbReference>
<evidence type="ECO:0000256" key="7">
    <source>
        <dbReference type="ARBA" id="ARBA00022755"/>
    </source>
</evidence>
<keyword evidence="9 10" id="KW-0342">GTP-binding</keyword>
<evidence type="ECO:0000256" key="9">
    <source>
        <dbReference type="ARBA" id="ARBA00023134"/>
    </source>
</evidence>
<keyword evidence="6 10" id="KW-0547">Nucleotide-binding</keyword>
<dbReference type="AlphaFoldDB" id="A0AAN7B8Z2"/>
<dbReference type="Gene3D" id="3.40.440.10">
    <property type="entry name" value="Adenylosuccinate Synthetase, subunit A, domain 1"/>
    <property type="match status" value="1"/>
</dbReference>
<evidence type="ECO:0000256" key="8">
    <source>
        <dbReference type="ARBA" id="ARBA00022842"/>
    </source>
</evidence>
<dbReference type="HAMAP" id="MF_00011">
    <property type="entry name" value="Adenylosucc_synth"/>
    <property type="match status" value="1"/>
</dbReference>
<organism evidence="12 13">
    <name type="scientific">Rhypophila decipiens</name>
    <dbReference type="NCBI Taxonomy" id="261697"/>
    <lineage>
        <taxon>Eukaryota</taxon>
        <taxon>Fungi</taxon>
        <taxon>Dikarya</taxon>
        <taxon>Ascomycota</taxon>
        <taxon>Pezizomycotina</taxon>
        <taxon>Sordariomycetes</taxon>
        <taxon>Sordariomycetidae</taxon>
        <taxon>Sordariales</taxon>
        <taxon>Naviculisporaceae</taxon>
        <taxon>Rhypophila</taxon>
    </lineage>
</organism>
<feature type="binding site" evidence="10">
    <location>
        <begin position="415"/>
        <end position="417"/>
    </location>
    <ligand>
        <name>GTP</name>
        <dbReference type="ChEBI" id="CHEBI:37565"/>
    </ligand>
</feature>
<dbReference type="InterPro" id="IPR018220">
    <property type="entry name" value="Adenylosuccin_syn_GTP-bd"/>
</dbReference>
<dbReference type="EMBL" id="MU858082">
    <property type="protein sequence ID" value="KAK4215258.1"/>
    <property type="molecule type" value="Genomic_DNA"/>
</dbReference>
<evidence type="ECO:0000256" key="6">
    <source>
        <dbReference type="ARBA" id="ARBA00022741"/>
    </source>
</evidence>
<dbReference type="InterPro" id="IPR001114">
    <property type="entry name" value="Adenylosuccinate_synthetase"/>
</dbReference>
<keyword evidence="3 10" id="KW-0963">Cytoplasm</keyword>
<dbReference type="FunFam" id="3.90.170.10:FF:000001">
    <property type="entry name" value="Adenylosuccinate synthetase"/>
    <property type="match status" value="1"/>
</dbReference>
<comment type="pathway">
    <text evidence="10 11">Purine metabolism; AMP biosynthesis via de novo pathway; AMP from IMP: step 1/2.</text>
</comment>
<comment type="catalytic activity">
    <reaction evidence="10 11">
        <text>IMP + L-aspartate + GTP = N(6)-(1,2-dicarboxyethyl)-AMP + GDP + phosphate + 2 H(+)</text>
        <dbReference type="Rhea" id="RHEA:15753"/>
        <dbReference type="ChEBI" id="CHEBI:15378"/>
        <dbReference type="ChEBI" id="CHEBI:29991"/>
        <dbReference type="ChEBI" id="CHEBI:37565"/>
        <dbReference type="ChEBI" id="CHEBI:43474"/>
        <dbReference type="ChEBI" id="CHEBI:57567"/>
        <dbReference type="ChEBI" id="CHEBI:58053"/>
        <dbReference type="ChEBI" id="CHEBI:58189"/>
        <dbReference type="EC" id="6.3.4.4"/>
    </reaction>
</comment>
<reference evidence="12" key="2">
    <citation type="submission" date="2023-05" db="EMBL/GenBank/DDBJ databases">
        <authorList>
            <consortium name="Lawrence Berkeley National Laboratory"/>
            <person name="Steindorff A."/>
            <person name="Hensen N."/>
            <person name="Bonometti L."/>
            <person name="Westerberg I."/>
            <person name="Brannstrom I.O."/>
            <person name="Guillou S."/>
            <person name="Cros-Aarteil S."/>
            <person name="Calhoun S."/>
            <person name="Haridas S."/>
            <person name="Kuo A."/>
            <person name="Mondo S."/>
            <person name="Pangilinan J."/>
            <person name="Riley R."/>
            <person name="Labutti K."/>
            <person name="Andreopoulos B."/>
            <person name="Lipzen A."/>
            <person name="Chen C."/>
            <person name="Yanf M."/>
            <person name="Daum C."/>
            <person name="Ng V."/>
            <person name="Clum A."/>
            <person name="Ohm R."/>
            <person name="Martin F."/>
            <person name="Silar P."/>
            <person name="Natvig D."/>
            <person name="Lalanne C."/>
            <person name="Gautier V."/>
            <person name="Ament-Velasquez S.L."/>
            <person name="Kruys A."/>
            <person name="Hutchinson M.I."/>
            <person name="Powell A.J."/>
            <person name="Barry K."/>
            <person name="Miller A.N."/>
            <person name="Grigoriev I.V."/>
            <person name="Debuchy R."/>
            <person name="Gladieux P."/>
            <person name="Thoren M.H."/>
            <person name="Johannesson H."/>
        </authorList>
    </citation>
    <scope>NUCLEOTIDE SEQUENCE</scope>
    <source>
        <strain evidence="12">PSN293</strain>
    </source>
</reference>
<sequence>MATIVLGVQWGDEGKGKLCDILGSGADICARATGGRIAVIVTVVANGVSYDFQMLPSGLLNPSTRHLIGPWVVLHLPTFFEKLKKLQDQDIPDIEQRLFVTKRCALNLDLHEIADGVHEDSLGGNSIGTTRRGIGPAYTSRAERTNLIVADLFEDDVLEHKMKTLAKQFGQSHGVNKIDYDVENEISRLKELRGKLGPFCIDDVEYLEAEQNQNKKLIIEGAQSAMLDLVYGTYPYVTSTTTTFGGVMAGLNINRRKIDAVIGVVKAYTTRVGEGPFPTEFSDEAFADNFRHKSHEFSVSTGRARRCGWLDLVLAKYSHQVNHYDYLNLTKLDILDDFETIQVAIGYKNPETDEILTTYPASAALLSRVEPVYLALKGWQRPTTHVRSFQMLPEEAQGYVRLIESFLGVPVKWIGTGPGREDIIVKND</sequence>
<comment type="subcellular location">
    <subcellularLocation>
        <location evidence="10">Cytoplasm</location>
    </subcellularLocation>
</comment>
<feature type="binding site" evidence="10">
    <location>
        <begin position="12"/>
        <end position="15"/>
    </location>
    <ligand>
        <name>IMP</name>
        <dbReference type="ChEBI" id="CHEBI:58053"/>
    </ligand>
</feature>
<feature type="binding site" evidence="10">
    <location>
        <begin position="11"/>
        <end position="17"/>
    </location>
    <ligand>
        <name>GTP</name>
        <dbReference type="ChEBI" id="CHEBI:37565"/>
    </ligand>
</feature>
<dbReference type="GO" id="GO:0044208">
    <property type="term" value="P:'de novo' AMP biosynthetic process"/>
    <property type="evidence" value="ECO:0007669"/>
    <property type="project" value="UniProtKB-UniRule"/>
</dbReference>
<comment type="subunit">
    <text evidence="2 10">Homodimer.</text>
</comment>
<feature type="binding site" evidence="10">
    <location>
        <position position="303"/>
    </location>
    <ligand>
        <name>IMP</name>
        <dbReference type="ChEBI" id="CHEBI:58053"/>
    </ligand>
</feature>
<comment type="caution">
    <text evidence="10">Lacks conserved residue(s) required for the propagation of feature annotation.</text>
</comment>
<dbReference type="PANTHER" id="PTHR11846">
    <property type="entry name" value="ADENYLOSUCCINATE SYNTHETASE"/>
    <property type="match status" value="1"/>
</dbReference>
<keyword evidence="8 10" id="KW-0460">Magnesium</keyword>
<accession>A0AAN7B8Z2</accession>
<feature type="binding site" evidence="10">
    <location>
        <position position="238"/>
    </location>
    <ligand>
        <name>IMP</name>
        <dbReference type="ChEBI" id="CHEBI:58053"/>
    </ligand>
</feature>
<dbReference type="GO" id="GO:0004019">
    <property type="term" value="F:adenylosuccinate synthase activity"/>
    <property type="evidence" value="ECO:0007669"/>
    <property type="project" value="UniProtKB-UniRule"/>
</dbReference>
<dbReference type="InterPro" id="IPR042111">
    <property type="entry name" value="Adenylosuccinate_synth_dom3"/>
</dbReference>
<protein>
    <recommendedName>
        <fullName evidence="10 11">Adenylosuccinate synthetase</fullName>
        <shortName evidence="10">AMPSase</shortName>
        <shortName evidence="10">AdSS</shortName>
        <ecNumber evidence="10 11">6.3.4.4</ecNumber>
    </recommendedName>
    <alternativeName>
        <fullName evidence="10">IMP--aspartate ligase</fullName>
    </alternativeName>
</protein>
<comment type="function">
    <text evidence="10">Plays an important role in the de novo pathway and in the salvage pathway of purine nucleotide biosynthesis. Catalyzes the first commited step in the biosynthesis of AMP from IMP.</text>
</comment>
<dbReference type="GO" id="GO:0000287">
    <property type="term" value="F:magnesium ion binding"/>
    <property type="evidence" value="ECO:0007669"/>
    <property type="project" value="UniProtKB-UniRule"/>
</dbReference>
<dbReference type="Gene3D" id="3.90.170.10">
    <property type="entry name" value="Adenylosuccinate Synthetase, subunit A, domain 3"/>
    <property type="match status" value="1"/>
</dbReference>
<gene>
    <name evidence="12" type="ORF">QBC37DRAFT_439639</name>
</gene>
<reference evidence="12" key="1">
    <citation type="journal article" date="2023" name="Mol. Phylogenet. Evol.">
        <title>Genome-scale phylogeny and comparative genomics of the fungal order Sordariales.</title>
        <authorList>
            <person name="Hensen N."/>
            <person name="Bonometti L."/>
            <person name="Westerberg I."/>
            <person name="Brannstrom I.O."/>
            <person name="Guillou S."/>
            <person name="Cros-Aarteil S."/>
            <person name="Calhoun S."/>
            <person name="Haridas S."/>
            <person name="Kuo A."/>
            <person name="Mondo S."/>
            <person name="Pangilinan J."/>
            <person name="Riley R."/>
            <person name="LaButti K."/>
            <person name="Andreopoulos B."/>
            <person name="Lipzen A."/>
            <person name="Chen C."/>
            <person name="Yan M."/>
            <person name="Daum C."/>
            <person name="Ng V."/>
            <person name="Clum A."/>
            <person name="Steindorff A."/>
            <person name="Ohm R.A."/>
            <person name="Martin F."/>
            <person name="Silar P."/>
            <person name="Natvig D.O."/>
            <person name="Lalanne C."/>
            <person name="Gautier V."/>
            <person name="Ament-Velasquez S.L."/>
            <person name="Kruys A."/>
            <person name="Hutchinson M.I."/>
            <person name="Powell A.J."/>
            <person name="Barry K."/>
            <person name="Miller A.N."/>
            <person name="Grigoriev I.V."/>
            <person name="Debuchy R."/>
            <person name="Gladieux P."/>
            <person name="Hiltunen Thoren M."/>
            <person name="Johannesson H."/>
        </authorList>
    </citation>
    <scope>NUCLEOTIDE SEQUENCE</scope>
    <source>
        <strain evidence="12">PSN293</strain>
    </source>
</reference>
<evidence type="ECO:0000313" key="12">
    <source>
        <dbReference type="EMBL" id="KAK4215258.1"/>
    </source>
</evidence>
<dbReference type="InterPro" id="IPR027417">
    <property type="entry name" value="P-loop_NTPase"/>
</dbReference>
<dbReference type="NCBIfam" id="NF002223">
    <property type="entry name" value="PRK01117.1"/>
    <property type="match status" value="1"/>
</dbReference>
<keyword evidence="7 10" id="KW-0658">Purine biosynthesis</keyword>
<evidence type="ECO:0000256" key="11">
    <source>
        <dbReference type="RuleBase" id="RU000520"/>
    </source>
</evidence>
<dbReference type="NCBIfam" id="TIGR00184">
    <property type="entry name" value="purA"/>
    <property type="match status" value="1"/>
</dbReference>
<dbReference type="GO" id="GO:0046040">
    <property type="term" value="P:IMP metabolic process"/>
    <property type="evidence" value="ECO:0007669"/>
    <property type="project" value="TreeGrafter"/>
</dbReference>
<dbReference type="Pfam" id="PF00709">
    <property type="entry name" value="Adenylsucc_synt"/>
    <property type="match status" value="1"/>
</dbReference>
<feature type="binding site" evidence="10">
    <location>
        <position position="223"/>
    </location>
    <ligand>
        <name>IMP</name>
        <dbReference type="ChEBI" id="CHEBI:58053"/>
    </ligand>
</feature>
<feature type="binding site" evidence="10">
    <location>
        <position position="130"/>
    </location>
    <ligand>
        <name>IMP</name>
        <dbReference type="ChEBI" id="CHEBI:58053"/>
    </ligand>
</feature>
<keyword evidence="13" id="KW-1185">Reference proteome</keyword>
<feature type="binding site" evidence="10">
    <location>
        <begin position="331"/>
        <end position="333"/>
    </location>
    <ligand>
        <name>GTP</name>
        <dbReference type="ChEBI" id="CHEBI:37565"/>
    </ligand>
</feature>
<feature type="active site" description="Proton acceptor" evidence="10">
    <location>
        <position position="12"/>
    </location>
</feature>
<evidence type="ECO:0000256" key="1">
    <source>
        <dbReference type="ARBA" id="ARBA00003779"/>
    </source>
</evidence>
<dbReference type="PROSITE" id="PS01266">
    <property type="entry name" value="ADENYLOSUCCIN_SYN_1"/>
    <property type="match status" value="1"/>
</dbReference>
<keyword evidence="4 10" id="KW-0436">Ligase</keyword>
<comment type="function">
    <text evidence="11">Plays an important role in the de novo pathway of purine nucleotide biosynthesis.</text>
</comment>
<dbReference type="PANTHER" id="PTHR11846:SF0">
    <property type="entry name" value="ADENYLOSUCCINATE SYNTHETASE"/>
    <property type="match status" value="1"/>
</dbReference>
<evidence type="ECO:0000313" key="13">
    <source>
        <dbReference type="Proteomes" id="UP001301769"/>
    </source>
</evidence>
<dbReference type="InterPro" id="IPR042110">
    <property type="entry name" value="Adenylosuccinate_synth_dom2"/>
</dbReference>
<comment type="caution">
    <text evidence="12">The sequence shown here is derived from an EMBL/GenBank/DDBJ whole genome shotgun (WGS) entry which is preliminary data.</text>
</comment>
<dbReference type="GO" id="GO:0005525">
    <property type="term" value="F:GTP binding"/>
    <property type="evidence" value="ECO:0007669"/>
    <property type="project" value="UniProtKB-UniRule"/>
</dbReference>
<comment type="similarity">
    <text evidence="10 11">Belongs to the adenylosuccinate synthetase family.</text>
</comment>